<dbReference type="PANTHER" id="PTHR33048:SF42">
    <property type="entry name" value="INTEGRAL MEMBRANE PROTEIN"/>
    <property type="match status" value="1"/>
</dbReference>
<dbReference type="AlphaFoldDB" id="A0A166MNT2"/>
<evidence type="ECO:0000256" key="2">
    <source>
        <dbReference type="ARBA" id="ARBA00022692"/>
    </source>
</evidence>
<organism evidence="7 8">
    <name type="scientific">Colletotrichum incanum</name>
    <name type="common">Soybean anthracnose fungus</name>
    <dbReference type="NCBI Taxonomy" id="1573173"/>
    <lineage>
        <taxon>Eukaryota</taxon>
        <taxon>Fungi</taxon>
        <taxon>Dikarya</taxon>
        <taxon>Ascomycota</taxon>
        <taxon>Pezizomycotina</taxon>
        <taxon>Sordariomycetes</taxon>
        <taxon>Hypocreomycetidae</taxon>
        <taxon>Glomerellales</taxon>
        <taxon>Glomerellaceae</taxon>
        <taxon>Colletotrichum</taxon>
        <taxon>Colletotrichum spaethianum species complex</taxon>
    </lineage>
</organism>
<name>A0A166MNT2_COLIC</name>
<dbReference type="OrthoDB" id="5417887at2759"/>
<evidence type="ECO:0000256" key="5">
    <source>
        <dbReference type="ARBA" id="ARBA00038359"/>
    </source>
</evidence>
<keyword evidence="4" id="KW-0472">Membrane</keyword>
<keyword evidence="3" id="KW-1133">Transmembrane helix</keyword>
<accession>A0A166MNT2</accession>
<evidence type="ECO:0000256" key="3">
    <source>
        <dbReference type="ARBA" id="ARBA00022989"/>
    </source>
</evidence>
<dbReference type="EMBL" id="LFIW01002668">
    <property type="protein sequence ID" value="KZL64840.1"/>
    <property type="molecule type" value="Genomic_DNA"/>
</dbReference>
<dbReference type="Pfam" id="PF20684">
    <property type="entry name" value="Fung_rhodopsin"/>
    <property type="match status" value="1"/>
</dbReference>
<comment type="caution">
    <text evidence="7">The sequence shown here is derived from an EMBL/GenBank/DDBJ whole genome shotgun (WGS) entry which is preliminary data.</text>
</comment>
<keyword evidence="2" id="KW-0812">Transmembrane</keyword>
<gene>
    <name evidence="7" type="ORF">CI238_10345</name>
</gene>
<dbReference type="GO" id="GO:0016020">
    <property type="term" value="C:membrane"/>
    <property type="evidence" value="ECO:0007669"/>
    <property type="project" value="UniProtKB-SubCell"/>
</dbReference>
<evidence type="ECO:0000259" key="6">
    <source>
        <dbReference type="Pfam" id="PF20684"/>
    </source>
</evidence>
<keyword evidence="8" id="KW-1185">Reference proteome</keyword>
<dbReference type="Proteomes" id="UP000076584">
    <property type="component" value="Unassembled WGS sequence"/>
</dbReference>
<reference evidence="7 8" key="1">
    <citation type="submission" date="2015-06" db="EMBL/GenBank/DDBJ databases">
        <title>Survival trade-offs in plant roots during colonization by closely related pathogenic and mutualistic fungi.</title>
        <authorList>
            <person name="Hacquard S."/>
            <person name="Kracher B."/>
            <person name="Hiruma K."/>
            <person name="Weinman A."/>
            <person name="Muench P."/>
            <person name="Garrido Oter R."/>
            <person name="Ver Loren van Themaat E."/>
            <person name="Dallerey J.-F."/>
            <person name="Damm U."/>
            <person name="Henrissat B."/>
            <person name="Lespinet O."/>
            <person name="Thon M."/>
            <person name="Kemen E."/>
            <person name="McHardy A.C."/>
            <person name="Schulze-Lefert P."/>
            <person name="O'Connell R.J."/>
        </authorList>
    </citation>
    <scope>NUCLEOTIDE SEQUENCE [LARGE SCALE GENOMIC DNA]</scope>
    <source>
        <strain evidence="7 8">MAFF 238704</strain>
    </source>
</reference>
<evidence type="ECO:0000313" key="7">
    <source>
        <dbReference type="EMBL" id="KZL64840.1"/>
    </source>
</evidence>
<comment type="similarity">
    <text evidence="5">Belongs to the SAT4 family.</text>
</comment>
<dbReference type="InterPro" id="IPR049326">
    <property type="entry name" value="Rhodopsin_dom_fungi"/>
</dbReference>
<dbReference type="PANTHER" id="PTHR33048">
    <property type="entry name" value="PTH11-LIKE INTEGRAL MEMBRANE PROTEIN (AFU_ORTHOLOGUE AFUA_5G11245)"/>
    <property type="match status" value="1"/>
</dbReference>
<evidence type="ECO:0000313" key="8">
    <source>
        <dbReference type="Proteomes" id="UP000076584"/>
    </source>
</evidence>
<feature type="domain" description="Rhodopsin" evidence="6">
    <location>
        <begin position="60"/>
        <end position="294"/>
    </location>
</feature>
<protein>
    <submittedName>
        <fullName evidence="7">Integral membrane protein</fullName>
    </submittedName>
</protein>
<sequence>MPVSEVMALRTHALDTTSVLATRNNSTYPQFIIDVSKNPAPRVVASVWVMFSVSTVFLFLRVYCRKIRLRGIWIDDYILIVSWVFLLISTSIITELMRLGFGKAMDFTPHMHTLSSANVVINHVALALSKTSFAVTMLRILSGRQKVFIWFLIISMNAILATGAVASWKAACDRPLDSYEAVIPGSCWRVQDSVVMAMVSNGYSALVDFILSLLPWPIIWGLKMKRHEKIGVAIAMSLGIVAGLVGVIKVAKIVTIADDADIPNRLSLLFIWGQAEPNVTIVALSIPILRVLFSEMYGASRSSETGVYTKSNKQSGLPSEIEKNMLEKGGKIGQEASRNILRAMGPSTTAGSTMRAGENEAGYGAIDEITQGTHQYTWRNSKSYEGIDLAKALK</sequence>
<dbReference type="InterPro" id="IPR052337">
    <property type="entry name" value="SAT4-like"/>
</dbReference>
<evidence type="ECO:0000256" key="1">
    <source>
        <dbReference type="ARBA" id="ARBA00004141"/>
    </source>
</evidence>
<evidence type="ECO:0000256" key="4">
    <source>
        <dbReference type="ARBA" id="ARBA00023136"/>
    </source>
</evidence>
<comment type="subcellular location">
    <subcellularLocation>
        <location evidence="1">Membrane</location>
        <topology evidence="1">Multi-pass membrane protein</topology>
    </subcellularLocation>
</comment>
<proteinExistence type="inferred from homology"/>